<dbReference type="PANTHER" id="PTHR42711:SF5">
    <property type="entry name" value="ABC TRANSPORTER ATP-BINDING PROTEIN NATA"/>
    <property type="match status" value="1"/>
</dbReference>
<feature type="domain" description="ABC transporter" evidence="9">
    <location>
        <begin position="20"/>
        <end position="250"/>
    </location>
</feature>
<comment type="subcellular location">
    <subcellularLocation>
        <location evidence="1">Cell membrane</location>
    </subcellularLocation>
</comment>
<dbReference type="PANTHER" id="PTHR42711">
    <property type="entry name" value="ABC TRANSPORTER ATP-BINDING PROTEIN"/>
    <property type="match status" value="1"/>
</dbReference>
<evidence type="ECO:0000256" key="6">
    <source>
        <dbReference type="ARBA" id="ARBA00022840"/>
    </source>
</evidence>
<evidence type="ECO:0000256" key="1">
    <source>
        <dbReference type="ARBA" id="ARBA00004236"/>
    </source>
</evidence>
<evidence type="ECO:0000313" key="10">
    <source>
        <dbReference type="EMBL" id="SDK35491.1"/>
    </source>
</evidence>
<dbReference type="AlphaFoldDB" id="A0A1G9B7H7"/>
<evidence type="ECO:0000313" key="11">
    <source>
        <dbReference type="Proteomes" id="UP000326500"/>
    </source>
</evidence>
<keyword evidence="6 10" id="KW-0067">ATP-binding</keyword>
<dbReference type="PROSITE" id="PS00211">
    <property type="entry name" value="ABC_TRANSPORTER_1"/>
    <property type="match status" value="1"/>
</dbReference>
<keyword evidence="7" id="KW-1278">Translocase</keyword>
<evidence type="ECO:0000256" key="4">
    <source>
        <dbReference type="ARBA" id="ARBA00022475"/>
    </source>
</evidence>
<evidence type="ECO:0000256" key="8">
    <source>
        <dbReference type="ARBA" id="ARBA00023136"/>
    </source>
</evidence>
<protein>
    <submittedName>
        <fullName evidence="10">Lipooligosaccharide transport system ATP-binding protein</fullName>
    </submittedName>
</protein>
<dbReference type="InterPro" id="IPR050763">
    <property type="entry name" value="ABC_transporter_ATP-binding"/>
</dbReference>
<evidence type="ECO:0000256" key="2">
    <source>
        <dbReference type="ARBA" id="ARBA00005417"/>
    </source>
</evidence>
<dbReference type="InterPro" id="IPR027417">
    <property type="entry name" value="P-loop_NTPase"/>
</dbReference>
<dbReference type="InterPro" id="IPR017871">
    <property type="entry name" value="ABC_transporter-like_CS"/>
</dbReference>
<dbReference type="GO" id="GO:0005524">
    <property type="term" value="F:ATP binding"/>
    <property type="evidence" value="ECO:0007669"/>
    <property type="project" value="UniProtKB-KW"/>
</dbReference>
<dbReference type="PROSITE" id="PS50893">
    <property type="entry name" value="ABC_TRANSPORTER_2"/>
    <property type="match status" value="1"/>
</dbReference>
<dbReference type="FunFam" id="3.40.50.300:FF:000589">
    <property type="entry name" value="ABC transporter, ATP-binding subunit"/>
    <property type="match status" value="1"/>
</dbReference>
<dbReference type="STRING" id="2200.GCA_001571405_01251"/>
<keyword evidence="11" id="KW-1185">Reference proteome</keyword>
<comment type="similarity">
    <text evidence="2">Belongs to the ABC transporter superfamily.</text>
</comment>
<dbReference type="GO" id="GO:0016887">
    <property type="term" value="F:ATP hydrolysis activity"/>
    <property type="evidence" value="ECO:0007669"/>
    <property type="project" value="InterPro"/>
</dbReference>
<dbReference type="Proteomes" id="UP000326500">
    <property type="component" value="Unassembled WGS sequence"/>
</dbReference>
<proteinExistence type="inferred from homology"/>
<dbReference type="SMART" id="SM00382">
    <property type="entry name" value="AAA"/>
    <property type="match status" value="1"/>
</dbReference>
<accession>A0A1G9B7H7</accession>
<keyword evidence="5" id="KW-0547">Nucleotide-binding</keyword>
<evidence type="ECO:0000256" key="3">
    <source>
        <dbReference type="ARBA" id="ARBA00022448"/>
    </source>
</evidence>
<dbReference type="EMBL" id="FNFT01000008">
    <property type="protein sequence ID" value="SDK35491.1"/>
    <property type="molecule type" value="Genomic_DNA"/>
</dbReference>
<reference evidence="10 11" key="1">
    <citation type="submission" date="2016-10" db="EMBL/GenBank/DDBJ databases">
        <authorList>
            <person name="Varghese N."/>
            <person name="Submissions S."/>
        </authorList>
    </citation>
    <scope>NUCLEOTIDE SEQUENCE [LARGE SCALE GENOMIC DNA]</scope>
    <source>
        <strain evidence="10 11">DSM 2373</strain>
    </source>
</reference>
<dbReference type="InterPro" id="IPR003439">
    <property type="entry name" value="ABC_transporter-like_ATP-bd"/>
</dbReference>
<keyword evidence="4" id="KW-1003">Cell membrane</keyword>
<name>A0A1G9B7H7_9EURY</name>
<dbReference type="Gene3D" id="3.40.50.300">
    <property type="entry name" value="P-loop containing nucleotide triphosphate hydrolases"/>
    <property type="match status" value="1"/>
</dbReference>
<dbReference type="InterPro" id="IPR003593">
    <property type="entry name" value="AAA+_ATPase"/>
</dbReference>
<keyword evidence="8" id="KW-0472">Membrane</keyword>
<dbReference type="Pfam" id="PF00005">
    <property type="entry name" value="ABC_tran"/>
    <property type="match status" value="1"/>
</dbReference>
<dbReference type="GO" id="GO:0005886">
    <property type="term" value="C:plasma membrane"/>
    <property type="evidence" value="ECO:0007669"/>
    <property type="project" value="UniProtKB-SubCell"/>
</dbReference>
<evidence type="ECO:0000256" key="7">
    <source>
        <dbReference type="ARBA" id="ARBA00022967"/>
    </source>
</evidence>
<keyword evidence="3" id="KW-0813">Transport</keyword>
<sequence length="318" mass="35987">MLYLHDPTAYQEAERIGDIIVAQDLEKRFEDLVAVDRISFRVREGEVFGFLGPNGAGKTTTMKMIQCISPKTGGTLEVFGMDVDTHQQEIKSRLGVVPQETNLDPDFSTYQNLLVYARYFGIPKHEAERRAEELLAFMQLEEKRDVLIEKLSGGMKRRLIIARALINEPRLLILDEPTIGLDPQARHLIWEKLRNLQAKGNTLVLTTHYLDEAERLCDRLVIMDHGKILVEGAPADLIREHAGSDVVEVKRVETAVARLDELGVDYDLAGDVVQVFTDNPHEIARDLLEVCRHKAAVTVRPATLEDVFLRLTGRSLRE</sequence>
<gene>
    <name evidence="10" type="ORF">SAMN04488571_10846</name>
</gene>
<evidence type="ECO:0000259" key="9">
    <source>
        <dbReference type="PROSITE" id="PS50893"/>
    </source>
</evidence>
<dbReference type="SUPFAM" id="SSF52540">
    <property type="entry name" value="P-loop containing nucleoside triphosphate hydrolases"/>
    <property type="match status" value="1"/>
</dbReference>
<organism evidence="10 11">
    <name type="scientific">Methanoculleus thermophilus</name>
    <dbReference type="NCBI Taxonomy" id="2200"/>
    <lineage>
        <taxon>Archaea</taxon>
        <taxon>Methanobacteriati</taxon>
        <taxon>Methanobacteriota</taxon>
        <taxon>Stenosarchaea group</taxon>
        <taxon>Methanomicrobia</taxon>
        <taxon>Methanomicrobiales</taxon>
        <taxon>Methanomicrobiaceae</taxon>
        <taxon>Methanoculleus</taxon>
    </lineage>
</organism>
<evidence type="ECO:0000256" key="5">
    <source>
        <dbReference type="ARBA" id="ARBA00022741"/>
    </source>
</evidence>